<gene>
    <name evidence="2" type="ORF">DLM85_14075</name>
</gene>
<feature type="transmembrane region" description="Helical" evidence="1">
    <location>
        <begin position="46"/>
        <end position="65"/>
    </location>
</feature>
<name>A0A328BH39_9BACT</name>
<feature type="transmembrane region" description="Helical" evidence="1">
    <location>
        <begin position="116"/>
        <end position="139"/>
    </location>
</feature>
<dbReference type="RefSeq" id="WP_111478751.1">
    <property type="nucleotide sequence ID" value="NZ_QHKM01000004.1"/>
</dbReference>
<keyword evidence="1" id="KW-0812">Transmembrane</keyword>
<reference evidence="3" key="1">
    <citation type="submission" date="2018-05" db="EMBL/GenBank/DDBJ databases">
        <authorList>
            <person name="Nie L."/>
        </authorList>
    </citation>
    <scope>NUCLEOTIDE SEQUENCE [LARGE SCALE GENOMIC DNA]</scope>
    <source>
        <strain evidence="3">NL</strain>
    </source>
</reference>
<keyword evidence="1" id="KW-1133">Transmembrane helix</keyword>
<evidence type="ECO:0000313" key="2">
    <source>
        <dbReference type="EMBL" id="RAK65841.1"/>
    </source>
</evidence>
<accession>A0A328BH39</accession>
<comment type="caution">
    <text evidence="2">The sequence shown here is derived from an EMBL/GenBank/DDBJ whole genome shotgun (WGS) entry which is preliminary data.</text>
</comment>
<keyword evidence="3" id="KW-1185">Reference proteome</keyword>
<dbReference type="OrthoDB" id="9897655at2"/>
<feature type="transmembrane region" description="Helical" evidence="1">
    <location>
        <begin position="7"/>
        <end position="26"/>
    </location>
</feature>
<proteinExistence type="predicted"/>
<protein>
    <submittedName>
        <fullName evidence="2">Uncharacterized protein</fullName>
    </submittedName>
</protein>
<dbReference type="EMBL" id="QHKM01000004">
    <property type="protein sequence ID" value="RAK65841.1"/>
    <property type="molecule type" value="Genomic_DNA"/>
</dbReference>
<evidence type="ECO:0000256" key="1">
    <source>
        <dbReference type="SAM" id="Phobius"/>
    </source>
</evidence>
<feature type="transmembrane region" description="Helical" evidence="1">
    <location>
        <begin position="77"/>
        <end position="96"/>
    </location>
</feature>
<sequence length="152" mass="16812">MRLLRLLGVVALGFGQAVLALLHYLVSYTFDEAAGLSRPEPSERALLALHGLNAAYLFVVALGLLRPRPKGLPRPGWAVRSSTVLLLVANLAYAVFHLYLFYQLVHEPAGGHRRRVLLTIGGQWLLTLPVLALLTAALYRQRRTARRRGPEA</sequence>
<dbReference type="AlphaFoldDB" id="A0A328BH39"/>
<keyword evidence="1" id="KW-0472">Membrane</keyword>
<evidence type="ECO:0000313" key="3">
    <source>
        <dbReference type="Proteomes" id="UP000248553"/>
    </source>
</evidence>
<organism evidence="2 3">
    <name type="scientific">Hymenobacter edaphi</name>
    <dbReference type="NCBI Taxonomy" id="2211146"/>
    <lineage>
        <taxon>Bacteria</taxon>
        <taxon>Pseudomonadati</taxon>
        <taxon>Bacteroidota</taxon>
        <taxon>Cytophagia</taxon>
        <taxon>Cytophagales</taxon>
        <taxon>Hymenobacteraceae</taxon>
        <taxon>Hymenobacter</taxon>
    </lineage>
</organism>
<dbReference type="Proteomes" id="UP000248553">
    <property type="component" value="Unassembled WGS sequence"/>
</dbReference>